<evidence type="ECO:0000313" key="2">
    <source>
        <dbReference type="Proteomes" id="UP001151760"/>
    </source>
</evidence>
<gene>
    <name evidence="1" type="ORF">Tco_0729519</name>
</gene>
<sequence length="83" mass="9614">MDEVDIEDLTIEQYLRLTQESQTPKKIEDMTIAEYLEYEKKVPKETKLESFLLPFNINNHNLYATTTLDANGELSCTKSLLIS</sequence>
<reference evidence="1" key="1">
    <citation type="journal article" date="2022" name="Int. J. Mol. Sci.">
        <title>Draft Genome of Tanacetum Coccineum: Genomic Comparison of Closely Related Tanacetum-Family Plants.</title>
        <authorList>
            <person name="Yamashiro T."/>
            <person name="Shiraishi A."/>
            <person name="Nakayama K."/>
            <person name="Satake H."/>
        </authorList>
    </citation>
    <scope>NUCLEOTIDE SEQUENCE</scope>
</reference>
<protein>
    <submittedName>
        <fullName evidence="1">Uncharacterized protein</fullName>
    </submittedName>
</protein>
<dbReference type="EMBL" id="BQNB010010611">
    <property type="protein sequence ID" value="GJS79638.1"/>
    <property type="molecule type" value="Genomic_DNA"/>
</dbReference>
<keyword evidence="2" id="KW-1185">Reference proteome</keyword>
<proteinExistence type="predicted"/>
<reference evidence="1" key="2">
    <citation type="submission" date="2022-01" db="EMBL/GenBank/DDBJ databases">
        <authorList>
            <person name="Yamashiro T."/>
            <person name="Shiraishi A."/>
            <person name="Satake H."/>
            <person name="Nakayama K."/>
        </authorList>
    </citation>
    <scope>NUCLEOTIDE SEQUENCE</scope>
</reference>
<accession>A0ABQ4YS82</accession>
<organism evidence="1 2">
    <name type="scientific">Tanacetum coccineum</name>
    <dbReference type="NCBI Taxonomy" id="301880"/>
    <lineage>
        <taxon>Eukaryota</taxon>
        <taxon>Viridiplantae</taxon>
        <taxon>Streptophyta</taxon>
        <taxon>Embryophyta</taxon>
        <taxon>Tracheophyta</taxon>
        <taxon>Spermatophyta</taxon>
        <taxon>Magnoliopsida</taxon>
        <taxon>eudicotyledons</taxon>
        <taxon>Gunneridae</taxon>
        <taxon>Pentapetalae</taxon>
        <taxon>asterids</taxon>
        <taxon>campanulids</taxon>
        <taxon>Asterales</taxon>
        <taxon>Asteraceae</taxon>
        <taxon>Asteroideae</taxon>
        <taxon>Anthemideae</taxon>
        <taxon>Anthemidinae</taxon>
        <taxon>Tanacetum</taxon>
    </lineage>
</organism>
<dbReference type="Proteomes" id="UP001151760">
    <property type="component" value="Unassembled WGS sequence"/>
</dbReference>
<comment type="caution">
    <text evidence="1">The sequence shown here is derived from an EMBL/GenBank/DDBJ whole genome shotgun (WGS) entry which is preliminary data.</text>
</comment>
<evidence type="ECO:0000313" key="1">
    <source>
        <dbReference type="EMBL" id="GJS79638.1"/>
    </source>
</evidence>
<name>A0ABQ4YS82_9ASTR</name>